<sequence length="60" mass="6362">MDEQLRPAGVVNSGTALPKSERQIPSGSGRMDVLAATSEAGSKQSLFNIFLSQYDSVTSM</sequence>
<dbReference type="AlphaFoldDB" id="A0A6G1QDH4"/>
<proteinExistence type="predicted"/>
<evidence type="ECO:0000256" key="1">
    <source>
        <dbReference type="SAM" id="MobiDB-lite"/>
    </source>
</evidence>
<evidence type="ECO:0000313" key="3">
    <source>
        <dbReference type="Proteomes" id="UP000503349"/>
    </source>
</evidence>
<keyword evidence="3" id="KW-1185">Reference proteome</keyword>
<organism evidence="2 3">
    <name type="scientific">Channa argus</name>
    <name type="common">Northern snakehead</name>
    <name type="synonym">Ophicephalus argus</name>
    <dbReference type="NCBI Taxonomy" id="215402"/>
    <lineage>
        <taxon>Eukaryota</taxon>
        <taxon>Metazoa</taxon>
        <taxon>Chordata</taxon>
        <taxon>Craniata</taxon>
        <taxon>Vertebrata</taxon>
        <taxon>Euteleostomi</taxon>
        <taxon>Actinopterygii</taxon>
        <taxon>Neopterygii</taxon>
        <taxon>Teleostei</taxon>
        <taxon>Neoteleostei</taxon>
        <taxon>Acanthomorphata</taxon>
        <taxon>Anabantaria</taxon>
        <taxon>Anabantiformes</taxon>
        <taxon>Channoidei</taxon>
        <taxon>Channidae</taxon>
        <taxon>Channa</taxon>
    </lineage>
</organism>
<feature type="region of interest" description="Disordered" evidence="1">
    <location>
        <begin position="1"/>
        <end position="28"/>
    </location>
</feature>
<accession>A0A6G1QDH4</accession>
<reference evidence="2 3" key="1">
    <citation type="submission" date="2019-02" db="EMBL/GenBank/DDBJ databases">
        <title>Opniocepnalus argus genome.</title>
        <authorList>
            <person name="Zhou C."/>
            <person name="Xiao S."/>
        </authorList>
    </citation>
    <scope>NUCLEOTIDE SEQUENCE [LARGE SCALE GENOMIC DNA]</scope>
    <source>
        <strain evidence="2">OARG1902GOOAL</strain>
        <tissue evidence="2">Muscle</tissue>
    </source>
</reference>
<reference evidence="3" key="2">
    <citation type="submission" date="2019-02" db="EMBL/GenBank/DDBJ databases">
        <title>Opniocepnalus argus Var Kimnra genome.</title>
        <authorList>
            <person name="Zhou C."/>
            <person name="Xiao S."/>
        </authorList>
    </citation>
    <scope>NUCLEOTIDE SEQUENCE [LARGE SCALE GENOMIC DNA]</scope>
</reference>
<dbReference type="Proteomes" id="UP000503349">
    <property type="component" value="Chromosome 15"/>
</dbReference>
<name>A0A6G1QDH4_CHAAH</name>
<dbReference type="EMBL" id="CM015726">
    <property type="protein sequence ID" value="KAF3700527.1"/>
    <property type="molecule type" value="Genomic_DNA"/>
</dbReference>
<gene>
    <name evidence="2" type="ORF">EXN66_Car016214</name>
</gene>
<evidence type="ECO:0000313" key="2">
    <source>
        <dbReference type="EMBL" id="KAF3700527.1"/>
    </source>
</evidence>
<protein>
    <submittedName>
        <fullName evidence="2">Uncharacterized protein</fullName>
    </submittedName>
</protein>